<evidence type="ECO:0000313" key="7">
    <source>
        <dbReference type="Proteomes" id="UP000281028"/>
    </source>
</evidence>
<evidence type="ECO:0000256" key="3">
    <source>
        <dbReference type="ARBA" id="ARBA00022692"/>
    </source>
</evidence>
<keyword evidence="2" id="KW-1003">Cell membrane</keyword>
<keyword evidence="5" id="KW-0472">Membrane</keyword>
<proteinExistence type="predicted"/>
<keyword evidence="4" id="KW-1133">Transmembrane helix</keyword>
<dbReference type="CDD" id="cd17324">
    <property type="entry name" value="MFS_NepI_like"/>
    <property type="match status" value="1"/>
</dbReference>
<accession>A0A3S1CY17</accession>
<dbReference type="AlphaFoldDB" id="A0A3S1CY17"/>
<evidence type="ECO:0000256" key="1">
    <source>
        <dbReference type="ARBA" id="ARBA00004651"/>
    </source>
</evidence>
<dbReference type="Gene3D" id="1.20.1250.20">
    <property type="entry name" value="MFS general substrate transporter like domains"/>
    <property type="match status" value="1"/>
</dbReference>
<dbReference type="EMBL" id="RIAR02000001">
    <property type="protein sequence ID" value="NSL85302.1"/>
    <property type="molecule type" value="Genomic_DNA"/>
</dbReference>
<dbReference type="GO" id="GO:0005886">
    <property type="term" value="C:plasma membrane"/>
    <property type="evidence" value="ECO:0007669"/>
    <property type="project" value="UniProtKB-SubCell"/>
</dbReference>
<reference evidence="6" key="1">
    <citation type="submission" date="2020-05" db="EMBL/GenBank/DDBJ databases">
        <title>Chitinophaga laudate sp. nov., isolated from a tropical peat swamp.</title>
        <authorList>
            <person name="Goh C.B.S."/>
            <person name="Lee M.S."/>
            <person name="Parimannan S."/>
            <person name="Pasbakhsh P."/>
            <person name="Yule C.M."/>
            <person name="Rajandas H."/>
            <person name="Loke S."/>
            <person name="Croft L."/>
            <person name="Tan J.B.L."/>
        </authorList>
    </citation>
    <scope>NUCLEOTIDE SEQUENCE</scope>
    <source>
        <strain evidence="6">Mgbs1</strain>
    </source>
</reference>
<sequence length="377" mass="40424">MKRVLYVLAFGIFGLATTEFGVIGILPQIAAAFNITIDRAGWLLSSFALIIALFAPFMSLLFSRMNRKWAMVLVLAVFAVSNVLSVIADSFPLLLLARILPAFMHPVYWSVALATAAAAVPPEESPAAAGLVFGGFTIASVLGVPLATWMADIFNWQASFVLCAIFNTVACIALLCWLPAMPAAARPSGRQELRILRNPRLWQQLALACLMISAMYASYGYLAAYLGKVTGMNGAQVSLMLMLFGLAGVGGNWLAGKMLSRNIRTTTIAFIILLAVAHIFVYAAGYSFLLMVVMVMIWGFIHTGGFLISNVNVTAAAPESMEFVNSIFTSCGNLAVTIGSTIGGFVILHAGEHQVVWGSVLLLGAAAVVWWQSKENI</sequence>
<evidence type="ECO:0000256" key="5">
    <source>
        <dbReference type="ARBA" id="ARBA00023136"/>
    </source>
</evidence>
<evidence type="ECO:0000256" key="2">
    <source>
        <dbReference type="ARBA" id="ARBA00022475"/>
    </source>
</evidence>
<dbReference type="Proteomes" id="UP000281028">
    <property type="component" value="Unassembled WGS sequence"/>
</dbReference>
<dbReference type="InterPro" id="IPR011701">
    <property type="entry name" value="MFS"/>
</dbReference>
<dbReference type="GO" id="GO:0022857">
    <property type="term" value="F:transmembrane transporter activity"/>
    <property type="evidence" value="ECO:0007669"/>
    <property type="project" value="InterPro"/>
</dbReference>
<dbReference type="PANTHER" id="PTHR43124:SF3">
    <property type="entry name" value="CHLORAMPHENICOL EFFLUX PUMP RV0191"/>
    <property type="match status" value="1"/>
</dbReference>
<organism evidence="6 7">
    <name type="scientific">Chitinophaga solisilvae</name>
    <dbReference type="NCBI Taxonomy" id="1233460"/>
    <lineage>
        <taxon>Bacteria</taxon>
        <taxon>Pseudomonadati</taxon>
        <taxon>Bacteroidota</taxon>
        <taxon>Chitinophagia</taxon>
        <taxon>Chitinophagales</taxon>
        <taxon>Chitinophagaceae</taxon>
        <taxon>Chitinophaga</taxon>
    </lineage>
</organism>
<keyword evidence="3" id="KW-0812">Transmembrane</keyword>
<dbReference type="OrthoDB" id="199773at2"/>
<gene>
    <name evidence="6" type="ORF">ECE50_000560</name>
</gene>
<dbReference type="PANTHER" id="PTHR43124">
    <property type="entry name" value="PURINE EFFLUX PUMP PBUE"/>
    <property type="match status" value="1"/>
</dbReference>
<dbReference type="Pfam" id="PF07690">
    <property type="entry name" value="MFS_1"/>
    <property type="match status" value="1"/>
</dbReference>
<protein>
    <submittedName>
        <fullName evidence="6">MFS transporter</fullName>
    </submittedName>
</protein>
<dbReference type="SUPFAM" id="SSF103473">
    <property type="entry name" value="MFS general substrate transporter"/>
    <property type="match status" value="1"/>
</dbReference>
<comment type="caution">
    <text evidence="6">The sequence shown here is derived from an EMBL/GenBank/DDBJ whole genome shotgun (WGS) entry which is preliminary data.</text>
</comment>
<dbReference type="InterPro" id="IPR050189">
    <property type="entry name" value="MFS_Efflux_Transporters"/>
</dbReference>
<keyword evidence="7" id="KW-1185">Reference proteome</keyword>
<name>A0A3S1CY17_9BACT</name>
<dbReference type="InterPro" id="IPR036259">
    <property type="entry name" value="MFS_trans_sf"/>
</dbReference>
<evidence type="ECO:0000313" key="6">
    <source>
        <dbReference type="EMBL" id="NSL85302.1"/>
    </source>
</evidence>
<dbReference type="InterPro" id="IPR020846">
    <property type="entry name" value="MFS_dom"/>
</dbReference>
<dbReference type="PROSITE" id="PS50850">
    <property type="entry name" value="MFS"/>
    <property type="match status" value="1"/>
</dbReference>
<evidence type="ECO:0000256" key="4">
    <source>
        <dbReference type="ARBA" id="ARBA00022989"/>
    </source>
</evidence>
<comment type="subcellular location">
    <subcellularLocation>
        <location evidence="1">Cell membrane</location>
        <topology evidence="1">Multi-pass membrane protein</topology>
    </subcellularLocation>
</comment>